<protein>
    <submittedName>
        <fullName evidence="1">Retrovirus-related Pol polyprotein from type-1 retrotransposable element R2</fullName>
    </submittedName>
</protein>
<dbReference type="Proteomes" id="UP000762676">
    <property type="component" value="Unassembled WGS sequence"/>
</dbReference>
<evidence type="ECO:0000313" key="2">
    <source>
        <dbReference type="Proteomes" id="UP000762676"/>
    </source>
</evidence>
<organism evidence="1 2">
    <name type="scientific">Elysia marginata</name>
    <dbReference type="NCBI Taxonomy" id="1093978"/>
    <lineage>
        <taxon>Eukaryota</taxon>
        <taxon>Metazoa</taxon>
        <taxon>Spiralia</taxon>
        <taxon>Lophotrochozoa</taxon>
        <taxon>Mollusca</taxon>
        <taxon>Gastropoda</taxon>
        <taxon>Heterobranchia</taxon>
        <taxon>Euthyneura</taxon>
        <taxon>Panpulmonata</taxon>
        <taxon>Sacoglossa</taxon>
        <taxon>Placobranchoidea</taxon>
        <taxon>Plakobranchidae</taxon>
        <taxon>Elysia</taxon>
    </lineage>
</organism>
<sequence length="135" mass="15261">MIRLFELILGSPFYDNNSYIDCFHLLGRTPLSHIALHAAVIVVIISSPTSFRVPGHLVTLMQSLYVDQEAQARTEFGNTNSFAIGKGVRQGYILSPYLFNLYSEYIIREAKFDEVETGIKIGSNLINNLRHAPHY</sequence>
<reference evidence="1 2" key="1">
    <citation type="journal article" date="2021" name="Elife">
        <title>Chloroplast acquisition without the gene transfer in kleptoplastic sea slugs, Plakobranchus ocellatus.</title>
        <authorList>
            <person name="Maeda T."/>
            <person name="Takahashi S."/>
            <person name="Yoshida T."/>
            <person name="Shimamura S."/>
            <person name="Takaki Y."/>
            <person name="Nagai Y."/>
            <person name="Toyoda A."/>
            <person name="Suzuki Y."/>
            <person name="Arimoto A."/>
            <person name="Ishii H."/>
            <person name="Satoh N."/>
            <person name="Nishiyama T."/>
            <person name="Hasebe M."/>
            <person name="Maruyama T."/>
            <person name="Minagawa J."/>
            <person name="Obokata J."/>
            <person name="Shigenobu S."/>
        </authorList>
    </citation>
    <scope>NUCLEOTIDE SEQUENCE [LARGE SCALE GENOMIC DNA]</scope>
</reference>
<gene>
    <name evidence="1" type="ORF">ElyMa_002339400</name>
</gene>
<dbReference type="PANTHER" id="PTHR47027:SF8">
    <property type="entry name" value="RIBONUCLEASE H"/>
    <property type="match status" value="1"/>
</dbReference>
<name>A0AAV4G9V5_9GAST</name>
<proteinExistence type="predicted"/>
<dbReference type="EMBL" id="BMAT01004829">
    <property type="protein sequence ID" value="GFR81411.1"/>
    <property type="molecule type" value="Genomic_DNA"/>
</dbReference>
<accession>A0AAV4G9V5</accession>
<dbReference type="AlphaFoldDB" id="A0AAV4G9V5"/>
<comment type="caution">
    <text evidence="1">The sequence shown here is derived from an EMBL/GenBank/DDBJ whole genome shotgun (WGS) entry which is preliminary data.</text>
</comment>
<keyword evidence="2" id="KW-1185">Reference proteome</keyword>
<evidence type="ECO:0000313" key="1">
    <source>
        <dbReference type="EMBL" id="GFR81411.1"/>
    </source>
</evidence>
<dbReference type="PANTHER" id="PTHR47027">
    <property type="entry name" value="REVERSE TRANSCRIPTASE DOMAIN-CONTAINING PROTEIN"/>
    <property type="match status" value="1"/>
</dbReference>